<dbReference type="Pfam" id="PF03098">
    <property type="entry name" value="An_peroxidase"/>
    <property type="match status" value="1"/>
</dbReference>
<dbReference type="GO" id="GO:0005615">
    <property type="term" value="C:extracellular space"/>
    <property type="evidence" value="ECO:0007669"/>
    <property type="project" value="TreeGrafter"/>
</dbReference>
<dbReference type="OrthoDB" id="823504at2759"/>
<evidence type="ECO:0000313" key="1">
    <source>
        <dbReference type="EMBL" id="RNA18083.1"/>
    </source>
</evidence>
<dbReference type="EC" id="1.11.1.7" evidence="1"/>
<sequence>MIKRTEKMNSATFKVASTIKCNDLTQGHPKMENFMNRIIKSNLQILSERYKLWIVLKYKTHLQNRGRDHGIPSYIKYRQICNLREARDFEDLRNEISSKEVRDTLKKLYKDVRNIDLWVAGMLEDVVDGAKMGPTFLCIITQQMKALRDGDRFWYENPSQFTPEQLAEIKRTSLAKIICENGDNIDHIQKDPFLNAKFPNDMFKCSEIRDISLEPWRNCCQRNPVGLCGEPAYFYAKNQIFQKKVINFVILHR</sequence>
<dbReference type="Gene3D" id="1.10.640.10">
    <property type="entry name" value="Haem peroxidase domain superfamily, animal type"/>
    <property type="match status" value="1"/>
</dbReference>
<dbReference type="GO" id="GO:0140825">
    <property type="term" value="F:lactoperoxidase activity"/>
    <property type="evidence" value="ECO:0007669"/>
    <property type="project" value="UniProtKB-EC"/>
</dbReference>
<protein>
    <submittedName>
        <fullName evidence="1">Peroxidasin isoform X4</fullName>
        <ecNumber evidence="1">1.11.1.7</ecNumber>
    </submittedName>
</protein>
<gene>
    <name evidence="1" type="ORF">BpHYR1_019503</name>
</gene>
<dbReference type="InterPro" id="IPR037120">
    <property type="entry name" value="Haem_peroxidase_sf_animal"/>
</dbReference>
<dbReference type="STRING" id="10195.A0A3M7R3C8"/>
<dbReference type="PRINTS" id="PR00457">
    <property type="entry name" value="ANPEROXIDASE"/>
</dbReference>
<dbReference type="EMBL" id="REGN01004309">
    <property type="protein sequence ID" value="RNA18083.1"/>
    <property type="molecule type" value="Genomic_DNA"/>
</dbReference>
<reference evidence="1 2" key="1">
    <citation type="journal article" date="2018" name="Sci. Rep.">
        <title>Genomic signatures of local adaptation to the degree of environmental predictability in rotifers.</title>
        <authorList>
            <person name="Franch-Gras L."/>
            <person name="Hahn C."/>
            <person name="Garcia-Roger E.M."/>
            <person name="Carmona M.J."/>
            <person name="Serra M."/>
            <person name="Gomez A."/>
        </authorList>
    </citation>
    <scope>NUCLEOTIDE SEQUENCE [LARGE SCALE GENOMIC DNA]</scope>
    <source>
        <strain evidence="1">HYR1</strain>
    </source>
</reference>
<evidence type="ECO:0000313" key="2">
    <source>
        <dbReference type="Proteomes" id="UP000276133"/>
    </source>
</evidence>
<name>A0A3M7R3C8_BRAPC</name>
<keyword evidence="2" id="KW-1185">Reference proteome</keyword>
<accession>A0A3M7R3C8</accession>
<dbReference type="InterPro" id="IPR019791">
    <property type="entry name" value="Haem_peroxidase_animal"/>
</dbReference>
<dbReference type="InterPro" id="IPR010255">
    <property type="entry name" value="Haem_peroxidase_sf"/>
</dbReference>
<dbReference type="PANTHER" id="PTHR11475">
    <property type="entry name" value="OXIDASE/PEROXIDASE"/>
    <property type="match status" value="1"/>
</dbReference>
<dbReference type="GO" id="GO:0006979">
    <property type="term" value="P:response to oxidative stress"/>
    <property type="evidence" value="ECO:0007669"/>
    <property type="project" value="InterPro"/>
</dbReference>
<keyword evidence="1" id="KW-0560">Oxidoreductase</keyword>
<comment type="caution">
    <text evidence="1">The sequence shown here is derived from an EMBL/GenBank/DDBJ whole genome shotgun (WGS) entry which is preliminary data.</text>
</comment>
<dbReference type="SUPFAM" id="SSF48113">
    <property type="entry name" value="Heme-dependent peroxidases"/>
    <property type="match status" value="1"/>
</dbReference>
<dbReference type="GO" id="GO:0020037">
    <property type="term" value="F:heme binding"/>
    <property type="evidence" value="ECO:0007669"/>
    <property type="project" value="InterPro"/>
</dbReference>
<organism evidence="1 2">
    <name type="scientific">Brachionus plicatilis</name>
    <name type="common">Marine rotifer</name>
    <name type="synonym">Brachionus muelleri</name>
    <dbReference type="NCBI Taxonomy" id="10195"/>
    <lineage>
        <taxon>Eukaryota</taxon>
        <taxon>Metazoa</taxon>
        <taxon>Spiralia</taxon>
        <taxon>Gnathifera</taxon>
        <taxon>Rotifera</taxon>
        <taxon>Eurotatoria</taxon>
        <taxon>Monogononta</taxon>
        <taxon>Pseudotrocha</taxon>
        <taxon>Ploima</taxon>
        <taxon>Brachionidae</taxon>
        <taxon>Brachionus</taxon>
    </lineage>
</organism>
<dbReference type="PANTHER" id="PTHR11475:SF58">
    <property type="entry name" value="PEROXIDASIN"/>
    <property type="match status" value="1"/>
</dbReference>
<keyword evidence="1" id="KW-0575">Peroxidase</keyword>
<dbReference type="PROSITE" id="PS50292">
    <property type="entry name" value="PEROXIDASE_3"/>
    <property type="match status" value="1"/>
</dbReference>
<dbReference type="Proteomes" id="UP000276133">
    <property type="component" value="Unassembled WGS sequence"/>
</dbReference>
<dbReference type="AlphaFoldDB" id="A0A3M7R3C8"/>
<proteinExistence type="predicted"/>